<dbReference type="InterPro" id="IPR002938">
    <property type="entry name" value="FAD-bd"/>
</dbReference>
<gene>
    <name evidence="6" type="ORF">J3R30DRAFT_3477408</name>
</gene>
<keyword evidence="2" id="KW-0285">Flavoprotein</keyword>
<dbReference type="Proteomes" id="UP001150266">
    <property type="component" value="Unassembled WGS sequence"/>
</dbReference>
<proteinExistence type="predicted"/>
<sequence length="566" mass="61543">MSSTSVTPSVLIVGAGPAGSVLALTLLKNGIPVRIVDKEGPQIGQKGLGVQPRSLEMHHFLGTLPDFLSIARRLPVCNIYKTPGGTEILKTIEIDPFEEPTPDSPYINSLMLGQHRQQSILHRHLEKYGCKAEFLTEMRSFQQFDDHVLATLVTKDQDGTEISETVKVPYLVGTDGAHSTVRKALGLNFLGETRDDVNMIIGDIHVKGGLERKFWHSWGEPSKLVALIPTEVDDDIFTFMIGGTESDQAKTASGRDELVKTISFITDRTDIDFGELVWISRYRPNIRMVDKFGEGRVFVAGDAAHIHSPTGGQGTNSGVQDSFNLGWKLALVLKGVSPSSLLATYTEERLPVIAAMLDKSTLLLNRSLAPSPVQGHNWERGKEFKQLGVNYRGSSTLVDETIALTQDLTPTDSYSLASDGVIHAGDRAPQAPSLETLHSNRNHSPALTSLFDIFGPDHHTLLVFGSSKFNGEAIASELSAYPQNLFKTVLILPTVGTSESELSDLVTQTSGVDLLLRDRDGYAHKYYPALPGPSTLVVVRPDGVVGAIVGGVEGLHQYLKGVFLTM</sequence>
<comment type="cofactor">
    <cofactor evidence="1">
        <name>FAD</name>
        <dbReference type="ChEBI" id="CHEBI:57692"/>
    </cofactor>
</comment>
<dbReference type="InterPro" id="IPR038220">
    <property type="entry name" value="PHOX_C_sf"/>
</dbReference>
<reference evidence="6" key="1">
    <citation type="submission" date="2022-08" db="EMBL/GenBank/DDBJ databases">
        <title>A Global Phylogenomic Analysis of the Shiitake Genus Lentinula.</title>
        <authorList>
            <consortium name="DOE Joint Genome Institute"/>
            <person name="Sierra-Patev S."/>
            <person name="Min B."/>
            <person name="Naranjo-Ortiz M."/>
            <person name="Looney B."/>
            <person name="Konkel Z."/>
            <person name="Slot J.C."/>
            <person name="Sakamoto Y."/>
            <person name="Steenwyk J.L."/>
            <person name="Rokas A."/>
            <person name="Carro J."/>
            <person name="Camarero S."/>
            <person name="Ferreira P."/>
            <person name="Molpeceres G."/>
            <person name="Ruiz-Duenas F.J."/>
            <person name="Serrano A."/>
            <person name="Henrissat B."/>
            <person name="Drula E."/>
            <person name="Hughes K.W."/>
            <person name="Mata J.L."/>
            <person name="Ishikawa N.K."/>
            <person name="Vargas-Isla R."/>
            <person name="Ushijima S."/>
            <person name="Smith C.A."/>
            <person name="Ahrendt S."/>
            <person name="Andreopoulos W."/>
            <person name="He G."/>
            <person name="Labutti K."/>
            <person name="Lipzen A."/>
            <person name="Ng V."/>
            <person name="Riley R."/>
            <person name="Sandor L."/>
            <person name="Barry K."/>
            <person name="Martinez A.T."/>
            <person name="Xiao Y."/>
            <person name="Gibbons J.G."/>
            <person name="Terashima K."/>
            <person name="Grigoriev I.V."/>
            <person name="Hibbett D.S."/>
        </authorList>
    </citation>
    <scope>NUCLEOTIDE SEQUENCE</scope>
    <source>
        <strain evidence="6">JLM2183</strain>
    </source>
</reference>
<evidence type="ECO:0000313" key="6">
    <source>
        <dbReference type="EMBL" id="KAJ4479299.1"/>
    </source>
</evidence>
<evidence type="ECO:0000256" key="4">
    <source>
        <dbReference type="ARBA" id="ARBA00023002"/>
    </source>
</evidence>
<dbReference type="GO" id="GO:0016709">
    <property type="term" value="F:oxidoreductase activity, acting on paired donors, with incorporation or reduction of molecular oxygen, NAD(P)H as one donor, and incorporation of one atom of oxygen"/>
    <property type="evidence" value="ECO:0007669"/>
    <property type="project" value="UniProtKB-ARBA"/>
</dbReference>
<dbReference type="OrthoDB" id="2690153at2759"/>
<dbReference type="InterPro" id="IPR050641">
    <property type="entry name" value="RIFMO-like"/>
</dbReference>
<dbReference type="PRINTS" id="PR00420">
    <property type="entry name" value="RNGMNOXGNASE"/>
</dbReference>
<evidence type="ECO:0000256" key="1">
    <source>
        <dbReference type="ARBA" id="ARBA00001974"/>
    </source>
</evidence>
<protein>
    <submittedName>
        <fullName evidence="6">FAD binding domain-containing protein</fullName>
    </submittedName>
</protein>
<keyword evidence="7" id="KW-1185">Reference proteome</keyword>
<evidence type="ECO:0000259" key="5">
    <source>
        <dbReference type="Pfam" id="PF01494"/>
    </source>
</evidence>
<dbReference type="Pfam" id="PF01494">
    <property type="entry name" value="FAD_binding_3"/>
    <property type="match status" value="1"/>
</dbReference>
<dbReference type="PANTHER" id="PTHR43004:SF19">
    <property type="entry name" value="BINDING MONOOXYGENASE, PUTATIVE (JCVI)-RELATED"/>
    <property type="match status" value="1"/>
</dbReference>
<dbReference type="EMBL" id="JAOTPV010000008">
    <property type="protein sequence ID" value="KAJ4479299.1"/>
    <property type="molecule type" value="Genomic_DNA"/>
</dbReference>
<dbReference type="InterPro" id="IPR036188">
    <property type="entry name" value="FAD/NAD-bd_sf"/>
</dbReference>
<comment type="caution">
    <text evidence="6">The sequence shown here is derived from an EMBL/GenBank/DDBJ whole genome shotgun (WGS) entry which is preliminary data.</text>
</comment>
<organism evidence="6 7">
    <name type="scientific">Lentinula aciculospora</name>
    <dbReference type="NCBI Taxonomy" id="153920"/>
    <lineage>
        <taxon>Eukaryota</taxon>
        <taxon>Fungi</taxon>
        <taxon>Dikarya</taxon>
        <taxon>Basidiomycota</taxon>
        <taxon>Agaricomycotina</taxon>
        <taxon>Agaricomycetes</taxon>
        <taxon>Agaricomycetidae</taxon>
        <taxon>Agaricales</taxon>
        <taxon>Marasmiineae</taxon>
        <taxon>Omphalotaceae</taxon>
        <taxon>Lentinula</taxon>
    </lineage>
</organism>
<dbReference type="PANTHER" id="PTHR43004">
    <property type="entry name" value="TRK SYSTEM POTASSIUM UPTAKE PROTEIN"/>
    <property type="match status" value="1"/>
</dbReference>
<evidence type="ECO:0000256" key="2">
    <source>
        <dbReference type="ARBA" id="ARBA00022630"/>
    </source>
</evidence>
<name>A0A9W9DP16_9AGAR</name>
<dbReference type="Gene3D" id="3.40.30.20">
    <property type="match status" value="1"/>
</dbReference>
<dbReference type="AlphaFoldDB" id="A0A9W9DP16"/>
<feature type="domain" description="FAD-binding" evidence="5">
    <location>
        <begin position="9"/>
        <end position="359"/>
    </location>
</feature>
<dbReference type="Gene3D" id="3.30.70.2450">
    <property type="match status" value="1"/>
</dbReference>
<evidence type="ECO:0000313" key="7">
    <source>
        <dbReference type="Proteomes" id="UP001150266"/>
    </source>
</evidence>
<accession>A0A9W9DP16</accession>
<dbReference type="Gene3D" id="3.50.50.60">
    <property type="entry name" value="FAD/NAD(P)-binding domain"/>
    <property type="match status" value="1"/>
</dbReference>
<dbReference type="GO" id="GO:0071949">
    <property type="term" value="F:FAD binding"/>
    <property type="evidence" value="ECO:0007669"/>
    <property type="project" value="InterPro"/>
</dbReference>
<keyword evidence="4" id="KW-0560">Oxidoreductase</keyword>
<keyword evidence="3" id="KW-0274">FAD</keyword>
<dbReference type="SUPFAM" id="SSF51905">
    <property type="entry name" value="FAD/NAD(P)-binding domain"/>
    <property type="match status" value="1"/>
</dbReference>
<evidence type="ECO:0000256" key="3">
    <source>
        <dbReference type="ARBA" id="ARBA00022827"/>
    </source>
</evidence>